<reference evidence="4" key="2">
    <citation type="submission" date="2016-01" db="EMBL/GenBank/DDBJ databases">
        <title>Six Aerococcus type strain genome sequencing and assembly using PacBio and Illumina Hiseq.</title>
        <authorList>
            <person name="Carkaci D."/>
            <person name="Dargis R."/>
            <person name="Nielsen X.C."/>
            <person name="Skovgaard O."/>
            <person name="Fuursted K."/>
            <person name="Christensen J.J."/>
        </authorList>
    </citation>
    <scope>NUCLEOTIDE SEQUENCE [LARGE SCALE GENOMIC DNA]</scope>
    <source>
        <strain evidence="4">CCUG28094</strain>
    </source>
</reference>
<feature type="region of interest" description="Disordered" evidence="1">
    <location>
        <begin position="195"/>
        <end position="259"/>
    </location>
</feature>
<protein>
    <recommendedName>
        <fullName evidence="2">WxL domain-containing protein</fullName>
    </recommendedName>
</protein>
<name>A0AAC8WZN5_9LACT</name>
<proteinExistence type="predicted"/>
<evidence type="ECO:0000313" key="4">
    <source>
        <dbReference type="Proteomes" id="UP000067698"/>
    </source>
</evidence>
<dbReference type="Pfam" id="PF13731">
    <property type="entry name" value="WxL"/>
    <property type="match status" value="1"/>
</dbReference>
<dbReference type="AlphaFoldDB" id="A0AAC8WZN5"/>
<organism evidence="3 4">
    <name type="scientific">Aerococcus urinaeequi</name>
    <dbReference type="NCBI Taxonomy" id="51665"/>
    <lineage>
        <taxon>Bacteria</taxon>
        <taxon>Bacillati</taxon>
        <taxon>Bacillota</taxon>
        <taxon>Bacilli</taxon>
        <taxon>Lactobacillales</taxon>
        <taxon>Aerococcaceae</taxon>
        <taxon>Aerococcus</taxon>
    </lineage>
</organism>
<feature type="domain" description="WxL" evidence="2">
    <location>
        <begin position="214"/>
        <end position="415"/>
    </location>
</feature>
<evidence type="ECO:0000313" key="3">
    <source>
        <dbReference type="EMBL" id="AMB97014.1"/>
    </source>
</evidence>
<reference evidence="3 4" key="1">
    <citation type="journal article" date="2016" name="Genome Announc.">
        <title>Complete Genome Sequences of Aerococcus christensenii CCUG 28831T, Aerococcus sanguinicola CCUG 43001T, Aerococcus urinae CCUG 36881T, Aerococcus urinaeequi CCUG 28094T, Aerococcus urinaehominis CCUG 42038 BT, and Aerococcus viridans CCUG 4311T.</title>
        <authorList>
            <person name="Carkaci D."/>
            <person name="Dargis R."/>
            <person name="Nielsen X.C."/>
            <person name="Skovgaard O."/>
            <person name="Fuursted K."/>
            <person name="Christensen J.J."/>
        </authorList>
    </citation>
    <scope>NUCLEOTIDE SEQUENCE [LARGE SCALE GENOMIC DNA]</scope>
    <source>
        <strain evidence="3 4">CCUG28094</strain>
    </source>
</reference>
<dbReference type="EMBL" id="CP014162">
    <property type="protein sequence ID" value="AMB97014.1"/>
    <property type="molecule type" value="Genomic_DNA"/>
</dbReference>
<evidence type="ECO:0000256" key="1">
    <source>
        <dbReference type="SAM" id="MobiDB-lite"/>
    </source>
</evidence>
<accession>A0AAC8WZN5</accession>
<dbReference type="InterPro" id="IPR027994">
    <property type="entry name" value="WxL_dom"/>
</dbReference>
<feature type="compositionally biased region" description="Polar residues" evidence="1">
    <location>
        <begin position="210"/>
        <end position="221"/>
    </location>
</feature>
<sequence>MHKQKNMKRNIVHLFCSVLTCLILWFSLLLQEVEAVDVGLIGGATTHSSYEDGDLTVWIEGGKGVELDLGTRMIPQMQLPSSLSSILNHSDIRNNIRLEYSLPAPLLGFIPIRGTIAGDQLLFDTTNNLVYANLDQSLNLTLIGLYKFKFIIDIEGLNMRIPADSYQFKMVVDKGIVNLDLLDFRGNLTTLDFGYLPEDYDEPSNPDEPGQSTTDSDQTEVSVAFLPPVDSSPPILDPENPSEEITNPEDEPSGETGDLTLDYVPSFSFPTREVAHENIEVRMDRKKPFIQVSDRTNSNAGWIVTAQLSYFRNVDSNSNSLLGATLLLENGITSSPIDVSEEPFVYQDIELHSSGDAKPIMYAEPGAGSGTWLARWYDSDLEGNSNGDVYLNVPQGSAQVGRQEATITWTIQNTPNVSE</sequence>
<dbReference type="Proteomes" id="UP000067698">
    <property type="component" value="Chromosome"/>
</dbReference>
<gene>
    <name evidence="3" type="ORF">AWM74_01635</name>
</gene>
<feature type="compositionally biased region" description="Acidic residues" evidence="1">
    <location>
        <begin position="240"/>
        <end position="253"/>
    </location>
</feature>
<evidence type="ECO:0000259" key="2">
    <source>
        <dbReference type="Pfam" id="PF13731"/>
    </source>
</evidence>